<keyword evidence="1" id="KW-0472">Membrane</keyword>
<evidence type="ECO:0000313" key="3">
    <source>
        <dbReference type="Proteomes" id="UP000001822"/>
    </source>
</evidence>
<feature type="transmembrane region" description="Helical" evidence="1">
    <location>
        <begin position="200"/>
        <end position="216"/>
    </location>
</feature>
<evidence type="ECO:0000313" key="2">
    <source>
        <dbReference type="EMBL" id="ABG58742.1"/>
    </source>
</evidence>
<protein>
    <submittedName>
        <fullName evidence="2">Uncharacterized protein</fullName>
    </submittedName>
</protein>
<keyword evidence="1" id="KW-0812">Transmembrane</keyword>
<name>A0A6N4SR36_CYTH3</name>
<dbReference type="OrthoDB" id="653560at2"/>
<proteinExistence type="predicted"/>
<gene>
    <name evidence="2" type="ordered locus">CHU_1471</name>
</gene>
<evidence type="ECO:0000256" key="1">
    <source>
        <dbReference type="SAM" id="Phobius"/>
    </source>
</evidence>
<sequence>MLSRIRGILKRRIYKLFTRPYELNIVGLRSKQTKANAFDDEIHVFYKTDKRKWNYHVYKATTDPGTFWLKNPSYPQGTAILKEGQYENAYSIGLHQGKYTALVEKKPVIVMRDYDRNTVLDFQNGKLETGVFGINIHHAASKGKTLLIDKYSAGCQVFQSAEDFNQFIKLCEKHKSLYGNVFTYTLIDFRAIRKITLKRLAIAASMLATAVLGMIFKGKSK</sequence>
<keyword evidence="1" id="KW-1133">Transmembrane helix</keyword>
<keyword evidence="3" id="KW-1185">Reference proteome</keyword>
<accession>A0A6N4SR36</accession>
<dbReference type="EMBL" id="CP000383">
    <property type="protein sequence ID" value="ABG58742.1"/>
    <property type="molecule type" value="Genomic_DNA"/>
</dbReference>
<organism evidence="2 3">
    <name type="scientific">Cytophaga hutchinsonii (strain ATCC 33406 / DSM 1761 / CIP 103989 / NBRC 15051 / NCIMB 9469 / D465)</name>
    <dbReference type="NCBI Taxonomy" id="269798"/>
    <lineage>
        <taxon>Bacteria</taxon>
        <taxon>Pseudomonadati</taxon>
        <taxon>Bacteroidota</taxon>
        <taxon>Cytophagia</taxon>
        <taxon>Cytophagales</taxon>
        <taxon>Cytophagaceae</taxon>
        <taxon>Cytophaga</taxon>
    </lineage>
</organism>
<dbReference type="Proteomes" id="UP000001822">
    <property type="component" value="Chromosome"/>
</dbReference>
<reference evidence="2 3" key="1">
    <citation type="journal article" date="2007" name="Appl. Environ. Microbiol.">
        <title>Genome sequence of the cellulolytic gliding bacterium Cytophaga hutchinsonii.</title>
        <authorList>
            <person name="Xie G."/>
            <person name="Bruce D.C."/>
            <person name="Challacombe J.F."/>
            <person name="Chertkov O."/>
            <person name="Detter J.C."/>
            <person name="Gilna P."/>
            <person name="Han C.S."/>
            <person name="Lucas S."/>
            <person name="Misra M."/>
            <person name="Myers G.L."/>
            <person name="Richardson P."/>
            <person name="Tapia R."/>
            <person name="Thayer N."/>
            <person name="Thompson L.S."/>
            <person name="Brettin T.S."/>
            <person name="Henrissat B."/>
            <person name="Wilson D.B."/>
            <person name="McBride M.J."/>
        </authorList>
    </citation>
    <scope>NUCLEOTIDE SEQUENCE [LARGE SCALE GENOMIC DNA]</scope>
    <source>
        <strain evidence="3">ATCC 33406 / DSM 1761 / CIP 103989 / NBRC 15051 / NCIMB 9469 / D465</strain>
    </source>
</reference>
<dbReference type="KEGG" id="chu:CHU_1471"/>
<dbReference type="AlphaFoldDB" id="A0A6N4SR36"/>
<dbReference type="RefSeq" id="WP_011584857.1">
    <property type="nucleotide sequence ID" value="NC_008255.1"/>
</dbReference>